<sequence length="118" mass="13336">MKFNTAAPIYQQVVADLKKKIVNGTIHPGDKLPSGRDLAVEYKINPNTSSRVYAQLEDEGITYTKRGIGTFVSDDENIVNHLKIEMATALLTYFKTNMHELGYSDEDIIDLIRREKSC</sequence>
<dbReference type="InterPro" id="IPR000524">
    <property type="entry name" value="Tscrpt_reg_HTH_GntR"/>
</dbReference>
<dbReference type="AlphaFoldDB" id="A0A3G9JTR8"/>
<reference evidence="5 6" key="1">
    <citation type="submission" date="2018-11" db="EMBL/GenBank/DDBJ databases">
        <title>Novel Erysipelotrichaceae bacterium isolated from small intestine of a swine.</title>
        <authorList>
            <person name="Kim J.S."/>
            <person name="Choe H."/>
            <person name="Lee Y.R."/>
            <person name="Kim K.M."/>
            <person name="Park D.S."/>
        </authorList>
    </citation>
    <scope>NUCLEOTIDE SEQUENCE [LARGE SCALE GENOMIC DNA]</scope>
    <source>
        <strain evidence="5 6">SG0102</strain>
    </source>
</reference>
<evidence type="ECO:0000259" key="4">
    <source>
        <dbReference type="PROSITE" id="PS50949"/>
    </source>
</evidence>
<keyword evidence="3" id="KW-0804">Transcription</keyword>
<evidence type="ECO:0000313" key="6">
    <source>
        <dbReference type="Proteomes" id="UP000268059"/>
    </source>
</evidence>
<dbReference type="Proteomes" id="UP000268059">
    <property type="component" value="Chromosome"/>
</dbReference>
<keyword evidence="2" id="KW-0238">DNA-binding</keyword>
<name>A0A3G9JTR8_9FIRM</name>
<dbReference type="PANTHER" id="PTHR38445:SF6">
    <property type="entry name" value="GNTR-FAMILY TRANSCRIPTIONAL REGULATOR"/>
    <property type="match status" value="1"/>
</dbReference>
<dbReference type="Pfam" id="PF00392">
    <property type="entry name" value="GntR"/>
    <property type="match status" value="1"/>
</dbReference>
<dbReference type="InParanoid" id="A0A3G9JTR8"/>
<dbReference type="InterPro" id="IPR036388">
    <property type="entry name" value="WH-like_DNA-bd_sf"/>
</dbReference>
<dbReference type="GO" id="GO:0003677">
    <property type="term" value="F:DNA binding"/>
    <property type="evidence" value="ECO:0007669"/>
    <property type="project" value="UniProtKB-KW"/>
</dbReference>
<dbReference type="SUPFAM" id="SSF46785">
    <property type="entry name" value="Winged helix' DNA-binding domain"/>
    <property type="match status" value="1"/>
</dbReference>
<dbReference type="RefSeq" id="WP_125120664.1">
    <property type="nucleotide sequence ID" value="NZ_AP019309.1"/>
</dbReference>
<dbReference type="EMBL" id="AP019309">
    <property type="protein sequence ID" value="BBH27988.1"/>
    <property type="molecule type" value="Genomic_DNA"/>
</dbReference>
<dbReference type="CDD" id="cd07377">
    <property type="entry name" value="WHTH_GntR"/>
    <property type="match status" value="1"/>
</dbReference>
<dbReference type="OrthoDB" id="163333at2"/>
<dbReference type="GO" id="GO:0003700">
    <property type="term" value="F:DNA-binding transcription factor activity"/>
    <property type="evidence" value="ECO:0007669"/>
    <property type="project" value="InterPro"/>
</dbReference>
<gene>
    <name evidence="5" type="ORF">SG0102_29220</name>
</gene>
<keyword evidence="6" id="KW-1185">Reference proteome</keyword>
<dbReference type="KEGG" id="ebm:SG0102_29220"/>
<organism evidence="5 6">
    <name type="scientific">Intestinibaculum porci</name>
    <dbReference type="NCBI Taxonomy" id="2487118"/>
    <lineage>
        <taxon>Bacteria</taxon>
        <taxon>Bacillati</taxon>
        <taxon>Bacillota</taxon>
        <taxon>Erysipelotrichia</taxon>
        <taxon>Erysipelotrichales</taxon>
        <taxon>Erysipelotrichaceae</taxon>
        <taxon>Intestinibaculum</taxon>
    </lineage>
</organism>
<dbReference type="PROSITE" id="PS50949">
    <property type="entry name" value="HTH_GNTR"/>
    <property type="match status" value="1"/>
</dbReference>
<keyword evidence="1" id="KW-0805">Transcription regulation</keyword>
<dbReference type="Gene3D" id="1.10.10.10">
    <property type="entry name" value="Winged helix-like DNA-binding domain superfamily/Winged helix DNA-binding domain"/>
    <property type="match status" value="1"/>
</dbReference>
<feature type="domain" description="HTH gntR-type" evidence="4">
    <location>
        <begin position="7"/>
        <end position="75"/>
    </location>
</feature>
<evidence type="ECO:0000256" key="3">
    <source>
        <dbReference type="ARBA" id="ARBA00023163"/>
    </source>
</evidence>
<evidence type="ECO:0000256" key="1">
    <source>
        <dbReference type="ARBA" id="ARBA00023015"/>
    </source>
</evidence>
<evidence type="ECO:0000256" key="2">
    <source>
        <dbReference type="ARBA" id="ARBA00023125"/>
    </source>
</evidence>
<protein>
    <submittedName>
        <fullName evidence="5">GntR family transcriptional regulator</fullName>
    </submittedName>
</protein>
<dbReference type="PANTHER" id="PTHR38445">
    <property type="entry name" value="HTH-TYPE TRANSCRIPTIONAL REPRESSOR YTRA"/>
    <property type="match status" value="1"/>
</dbReference>
<accession>A0A3G9JTR8</accession>
<proteinExistence type="predicted"/>
<dbReference type="InterPro" id="IPR036390">
    <property type="entry name" value="WH_DNA-bd_sf"/>
</dbReference>
<dbReference type="SMART" id="SM00345">
    <property type="entry name" value="HTH_GNTR"/>
    <property type="match status" value="1"/>
</dbReference>
<dbReference type="FunCoup" id="A0A3G9JTR8">
    <property type="interactions" value="118"/>
</dbReference>
<evidence type="ECO:0000313" key="5">
    <source>
        <dbReference type="EMBL" id="BBH27988.1"/>
    </source>
</evidence>